<evidence type="ECO:0000313" key="1">
    <source>
        <dbReference type="EMBL" id="MBP2621041.1"/>
    </source>
</evidence>
<proteinExistence type="predicted"/>
<comment type="caution">
    <text evidence="1">The sequence shown here is derived from an EMBL/GenBank/DDBJ whole genome shotgun (WGS) entry which is preliminary data.</text>
</comment>
<reference evidence="1 2" key="1">
    <citation type="submission" date="2018-05" db="EMBL/GenBank/DDBJ databases">
        <title>Draft genome sequence of Streptococcus panodentis CCUG 70867T.</title>
        <authorList>
            <person name="Salva-Serra F."/>
            <person name="Mendez V."/>
            <person name="Jaen-Luchoro D."/>
            <person name="Gonzales-Siles L."/>
            <person name="Karlsson R."/>
            <person name="Engstrom-Jakobsson H."/>
            <person name="Busquets A."/>
            <person name="Gomila M."/>
            <person name="Pineiro-Iglesias B."/>
            <person name="Bennasar-Figueras A."/>
            <person name="Seeger M."/>
            <person name="Moore E."/>
        </authorList>
    </citation>
    <scope>NUCLEOTIDE SEQUENCE [LARGE SCALE GENOMIC DNA]</scope>
    <source>
        <strain evidence="1 2">CCUG 70867</strain>
    </source>
</reference>
<organism evidence="1 2">
    <name type="scientific">Streptococcus panodentis</name>
    <dbReference type="NCBI Taxonomy" id="1581472"/>
    <lineage>
        <taxon>Bacteria</taxon>
        <taxon>Bacillati</taxon>
        <taxon>Bacillota</taxon>
        <taxon>Bacilli</taxon>
        <taxon>Lactobacillales</taxon>
        <taxon>Streptococcaceae</taxon>
        <taxon>Streptococcus</taxon>
    </lineage>
</organism>
<protein>
    <submittedName>
        <fullName evidence="1">Uncharacterized protein</fullName>
    </submittedName>
</protein>
<dbReference type="Proteomes" id="UP001519349">
    <property type="component" value="Unassembled WGS sequence"/>
</dbReference>
<name>A0ABS5AXQ6_9STRE</name>
<keyword evidence="2" id="KW-1185">Reference proteome</keyword>
<sequence>MDAVLSVRTKAVNQTSSLSEARPMVEGELRDMDTETSSVVSAIALDESNSQHADEFRDIDAGRVKAGSAFI</sequence>
<accession>A0ABS5AXQ6</accession>
<dbReference type="EMBL" id="QFAY01000012">
    <property type="protein sequence ID" value="MBP2621041.1"/>
    <property type="molecule type" value="Genomic_DNA"/>
</dbReference>
<gene>
    <name evidence="1" type="ORF">DHL47_06845</name>
</gene>
<evidence type="ECO:0000313" key="2">
    <source>
        <dbReference type="Proteomes" id="UP001519349"/>
    </source>
</evidence>